<protein>
    <submittedName>
        <fullName evidence="3">Cell shape determination protein CcmA</fullName>
    </submittedName>
</protein>
<dbReference type="RefSeq" id="WP_094059428.1">
    <property type="nucleotide sequence ID" value="NZ_CP022530.1"/>
</dbReference>
<reference evidence="3 4" key="1">
    <citation type="submission" date="2017-07" db="EMBL/GenBank/DDBJ databases">
        <title>Annotated genome sequence of Bacterioplanes sanyensis isolated from Red Sea.</title>
        <authorList>
            <person name="Rehman Z.U."/>
        </authorList>
    </citation>
    <scope>NUCLEOTIDE SEQUENCE [LARGE SCALE GENOMIC DNA]</scope>
    <source>
        <strain evidence="3 4">NV9</strain>
    </source>
</reference>
<feature type="region of interest" description="Disordered" evidence="2">
    <location>
        <begin position="114"/>
        <end position="148"/>
    </location>
</feature>
<dbReference type="AlphaFoldDB" id="A0A222FHI8"/>
<comment type="similarity">
    <text evidence="1">Belongs to the bactofilin family.</text>
</comment>
<dbReference type="Pfam" id="PF04519">
    <property type="entry name" value="Bactofilin"/>
    <property type="match status" value="1"/>
</dbReference>
<dbReference type="EMBL" id="CP022530">
    <property type="protein sequence ID" value="ASP38229.1"/>
    <property type="molecule type" value="Genomic_DNA"/>
</dbReference>
<dbReference type="Proteomes" id="UP000202440">
    <property type="component" value="Chromosome"/>
</dbReference>
<evidence type="ECO:0000313" key="3">
    <source>
        <dbReference type="EMBL" id="ASP38229.1"/>
    </source>
</evidence>
<dbReference type="InterPro" id="IPR007607">
    <property type="entry name" value="BacA/B"/>
</dbReference>
<dbReference type="PANTHER" id="PTHR35024:SF4">
    <property type="entry name" value="POLYMER-FORMING CYTOSKELETAL PROTEIN"/>
    <property type="match status" value="1"/>
</dbReference>
<keyword evidence="4" id="KW-1185">Reference proteome</keyword>
<gene>
    <name evidence="3" type="ORF">CHH28_05820</name>
</gene>
<accession>A0A222FHI8</accession>
<organism evidence="3 4">
    <name type="scientific">Bacterioplanes sanyensis</name>
    <dbReference type="NCBI Taxonomy" id="1249553"/>
    <lineage>
        <taxon>Bacteria</taxon>
        <taxon>Pseudomonadati</taxon>
        <taxon>Pseudomonadota</taxon>
        <taxon>Gammaproteobacteria</taxon>
        <taxon>Oceanospirillales</taxon>
        <taxon>Oceanospirillaceae</taxon>
        <taxon>Bacterioplanes</taxon>
    </lineage>
</organism>
<name>A0A222FHI8_9GAMM</name>
<evidence type="ECO:0000256" key="1">
    <source>
        <dbReference type="ARBA" id="ARBA00044755"/>
    </source>
</evidence>
<evidence type="ECO:0000256" key="2">
    <source>
        <dbReference type="SAM" id="MobiDB-lite"/>
    </source>
</evidence>
<dbReference type="PANTHER" id="PTHR35024">
    <property type="entry name" value="HYPOTHETICAL CYTOSOLIC PROTEIN"/>
    <property type="match status" value="1"/>
</dbReference>
<evidence type="ECO:0000313" key="4">
    <source>
        <dbReference type="Proteomes" id="UP000202440"/>
    </source>
</evidence>
<sequence>MFSSKDKGSSAHYDTLISAKTEIAGDLKFTGGLHIDGVVKGNLLAEAGSGAIVRISDKGRVEGQIHAPNIIINGEVLGDVHAGEYIELAKKARVRGDVYYQAMEMVLGAEVNGKLHHQSKGQGKKSSPAPAPAPQPEMGVGSAPGKVD</sequence>
<dbReference type="KEGG" id="bsan:CHH28_05820"/>
<proteinExistence type="inferred from homology"/>
<dbReference type="OrthoDB" id="5294247at2"/>
<feature type="compositionally biased region" description="Basic residues" evidence="2">
    <location>
        <begin position="114"/>
        <end position="123"/>
    </location>
</feature>